<dbReference type="EMBL" id="BGPR01089160">
    <property type="protein sequence ID" value="GBM14226.1"/>
    <property type="molecule type" value="Genomic_DNA"/>
</dbReference>
<dbReference type="Proteomes" id="UP000499080">
    <property type="component" value="Unassembled WGS sequence"/>
</dbReference>
<organism evidence="1 2">
    <name type="scientific">Araneus ventricosus</name>
    <name type="common">Orbweaver spider</name>
    <name type="synonym">Epeira ventricosa</name>
    <dbReference type="NCBI Taxonomy" id="182803"/>
    <lineage>
        <taxon>Eukaryota</taxon>
        <taxon>Metazoa</taxon>
        <taxon>Ecdysozoa</taxon>
        <taxon>Arthropoda</taxon>
        <taxon>Chelicerata</taxon>
        <taxon>Arachnida</taxon>
        <taxon>Araneae</taxon>
        <taxon>Araneomorphae</taxon>
        <taxon>Entelegynae</taxon>
        <taxon>Araneoidea</taxon>
        <taxon>Araneidae</taxon>
        <taxon>Araneus</taxon>
    </lineage>
</organism>
<protein>
    <submittedName>
        <fullName evidence="1">Uncharacterized protein</fullName>
    </submittedName>
</protein>
<accession>A0A4Y2DDS8</accession>
<dbReference type="AlphaFoldDB" id="A0A4Y2DDS8"/>
<name>A0A4Y2DDS8_ARAVE</name>
<evidence type="ECO:0000313" key="2">
    <source>
        <dbReference type="Proteomes" id="UP000499080"/>
    </source>
</evidence>
<reference evidence="1 2" key="1">
    <citation type="journal article" date="2019" name="Sci. Rep.">
        <title>Orb-weaving spider Araneus ventricosus genome elucidates the spidroin gene catalogue.</title>
        <authorList>
            <person name="Kono N."/>
            <person name="Nakamura H."/>
            <person name="Ohtoshi R."/>
            <person name="Moran D.A.P."/>
            <person name="Shinohara A."/>
            <person name="Yoshida Y."/>
            <person name="Fujiwara M."/>
            <person name="Mori M."/>
            <person name="Tomita M."/>
            <person name="Arakawa K."/>
        </authorList>
    </citation>
    <scope>NUCLEOTIDE SEQUENCE [LARGE SCALE GENOMIC DNA]</scope>
</reference>
<proteinExistence type="predicted"/>
<gene>
    <name evidence="1" type="ORF">AVEN_64866_1</name>
</gene>
<sequence>MPLQVPERLRTYLFPLREVTHTADEICGLSDRGSGALLAERSEIYALTQPFSILPVCKFACDAIKAKRVARFSSNLAEMFLDGTKTTHSLKIP</sequence>
<comment type="caution">
    <text evidence="1">The sequence shown here is derived from an EMBL/GenBank/DDBJ whole genome shotgun (WGS) entry which is preliminary data.</text>
</comment>
<keyword evidence="2" id="KW-1185">Reference proteome</keyword>
<evidence type="ECO:0000313" key="1">
    <source>
        <dbReference type="EMBL" id="GBM14226.1"/>
    </source>
</evidence>